<organism evidence="1 2">
    <name type="scientific">Planktothrix mougeotii LEGE 06226</name>
    <dbReference type="NCBI Taxonomy" id="1828728"/>
    <lineage>
        <taxon>Bacteria</taxon>
        <taxon>Bacillati</taxon>
        <taxon>Cyanobacteriota</taxon>
        <taxon>Cyanophyceae</taxon>
        <taxon>Oscillatoriophycideae</taxon>
        <taxon>Oscillatoriales</taxon>
        <taxon>Microcoleaceae</taxon>
        <taxon>Planktothrix</taxon>
    </lineage>
</organism>
<accession>A0ABR9UEH0</accession>
<dbReference type="Proteomes" id="UP000640725">
    <property type="component" value="Unassembled WGS sequence"/>
</dbReference>
<reference evidence="1 2" key="1">
    <citation type="submission" date="2020-10" db="EMBL/GenBank/DDBJ databases">
        <authorList>
            <person name="Castelo-Branco R."/>
            <person name="Eusebio N."/>
            <person name="Adriana R."/>
            <person name="Vieira A."/>
            <person name="Brugerolle De Fraissinette N."/>
            <person name="Rezende De Castro R."/>
            <person name="Schneider M.P."/>
            <person name="Vasconcelos V."/>
            <person name="Leao P.N."/>
        </authorList>
    </citation>
    <scope>NUCLEOTIDE SEQUENCE [LARGE SCALE GENOMIC DNA]</scope>
    <source>
        <strain evidence="1 2">LEGE 06226</strain>
    </source>
</reference>
<sequence length="67" mass="7730">MSPFSLKRYGTFLSSELDRQDKSAECRVRSAECRVRSAECTEKIKTIILPSGTYQLNIRELPTLLYE</sequence>
<keyword evidence="2" id="KW-1185">Reference proteome</keyword>
<comment type="caution">
    <text evidence="1">The sequence shown here is derived from an EMBL/GenBank/DDBJ whole genome shotgun (WGS) entry which is preliminary data.</text>
</comment>
<dbReference type="RefSeq" id="WP_228041682.1">
    <property type="nucleotide sequence ID" value="NZ_JADEWU010000040.1"/>
</dbReference>
<proteinExistence type="predicted"/>
<name>A0ABR9UEH0_9CYAN</name>
<dbReference type="EMBL" id="JADEWU010000040">
    <property type="protein sequence ID" value="MBE9144823.1"/>
    <property type="molecule type" value="Genomic_DNA"/>
</dbReference>
<gene>
    <name evidence="1" type="ORF">IQ236_16590</name>
</gene>
<evidence type="ECO:0000313" key="2">
    <source>
        <dbReference type="Proteomes" id="UP000640725"/>
    </source>
</evidence>
<protein>
    <submittedName>
        <fullName evidence="1">Uncharacterized protein</fullName>
    </submittedName>
</protein>
<evidence type="ECO:0000313" key="1">
    <source>
        <dbReference type="EMBL" id="MBE9144823.1"/>
    </source>
</evidence>